<dbReference type="Pfam" id="PF13649">
    <property type="entry name" value="Methyltransf_25"/>
    <property type="match status" value="1"/>
</dbReference>
<feature type="domain" description="Methyltransferase" evidence="3">
    <location>
        <begin position="100"/>
        <end position="190"/>
    </location>
</feature>
<proteinExistence type="predicted"/>
<evidence type="ECO:0000259" key="3">
    <source>
        <dbReference type="Pfam" id="PF13649"/>
    </source>
</evidence>
<protein>
    <recommendedName>
        <fullName evidence="3">Methyltransferase domain-containing protein</fullName>
    </recommendedName>
</protein>
<evidence type="ECO:0000256" key="2">
    <source>
        <dbReference type="SAM" id="Phobius"/>
    </source>
</evidence>
<evidence type="ECO:0000256" key="1">
    <source>
        <dbReference type="ARBA" id="ARBA00022679"/>
    </source>
</evidence>
<organism evidence="4">
    <name type="scientific">viral metagenome</name>
    <dbReference type="NCBI Taxonomy" id="1070528"/>
    <lineage>
        <taxon>unclassified sequences</taxon>
        <taxon>metagenomes</taxon>
        <taxon>organismal metagenomes</taxon>
    </lineage>
</organism>
<dbReference type="Gene3D" id="3.40.50.150">
    <property type="entry name" value="Vaccinia Virus protein VP39"/>
    <property type="match status" value="1"/>
</dbReference>
<dbReference type="InterPro" id="IPR041698">
    <property type="entry name" value="Methyltransf_25"/>
</dbReference>
<keyword evidence="1" id="KW-0808">Transferase</keyword>
<name>A0A6C0JCS5_9ZZZZ</name>
<dbReference type="GO" id="GO:0016740">
    <property type="term" value="F:transferase activity"/>
    <property type="evidence" value="ECO:0007669"/>
    <property type="project" value="UniProtKB-KW"/>
</dbReference>
<dbReference type="CDD" id="cd02440">
    <property type="entry name" value="AdoMet_MTases"/>
    <property type="match status" value="1"/>
</dbReference>
<keyword evidence="2" id="KW-1133">Transmembrane helix</keyword>
<accession>A0A6C0JCS5</accession>
<sequence length="313" mass="36320">MKKIITFFKQINRIYTKQSIWTRTAIVTGIILVILMIVNKSAVYKEGFVQREKYVLKQGSDIYDNFYSSIYDELVHDVVKNDFEVEEIARLIKPTTSSRVLDIGSGNGHHVKLLKKAGFNAEGIDKSSAMVVGAKNKYPECNFKQADALESMTYPQNTFSTITCLYFTIYYINDKQLFLQNCYNWLKPGGSLVLHLVNRDKFDPILNAADPLHLVSAQKYAKKRITNSLVKFKDFQYKANFELDKSKNLAEFDETFKDDKSGHVRQNKHKLYIETQKDILSIAKNLGFILHGKIDMVTTQYQYQYMYLLYKPR</sequence>
<reference evidence="4" key="1">
    <citation type="journal article" date="2020" name="Nature">
        <title>Giant virus diversity and host interactions through global metagenomics.</title>
        <authorList>
            <person name="Schulz F."/>
            <person name="Roux S."/>
            <person name="Paez-Espino D."/>
            <person name="Jungbluth S."/>
            <person name="Walsh D.A."/>
            <person name="Denef V.J."/>
            <person name="McMahon K.D."/>
            <person name="Konstantinidis K.T."/>
            <person name="Eloe-Fadrosh E.A."/>
            <person name="Kyrpides N.C."/>
            <person name="Woyke T."/>
        </authorList>
    </citation>
    <scope>NUCLEOTIDE SEQUENCE</scope>
    <source>
        <strain evidence="4">GVMAG-M-3300025880-75</strain>
    </source>
</reference>
<dbReference type="AlphaFoldDB" id="A0A6C0JCS5"/>
<dbReference type="PANTHER" id="PTHR43861">
    <property type="entry name" value="TRANS-ACONITATE 2-METHYLTRANSFERASE-RELATED"/>
    <property type="match status" value="1"/>
</dbReference>
<dbReference type="SUPFAM" id="SSF53335">
    <property type="entry name" value="S-adenosyl-L-methionine-dependent methyltransferases"/>
    <property type="match status" value="1"/>
</dbReference>
<evidence type="ECO:0000313" key="4">
    <source>
        <dbReference type="EMBL" id="QHU02357.1"/>
    </source>
</evidence>
<keyword evidence="2" id="KW-0472">Membrane</keyword>
<feature type="transmembrane region" description="Helical" evidence="2">
    <location>
        <begin position="20"/>
        <end position="38"/>
    </location>
</feature>
<dbReference type="EMBL" id="MN740356">
    <property type="protein sequence ID" value="QHU02357.1"/>
    <property type="molecule type" value="Genomic_DNA"/>
</dbReference>
<dbReference type="InterPro" id="IPR029063">
    <property type="entry name" value="SAM-dependent_MTases_sf"/>
</dbReference>
<keyword evidence="2" id="KW-0812">Transmembrane</keyword>